<dbReference type="RefSeq" id="WP_275218084.1">
    <property type="nucleotide sequence ID" value="NZ_JAPHVQ010000006.1"/>
</dbReference>
<dbReference type="PANTHER" id="PTHR36251">
    <property type="entry name" value="FELS-1 PROPHAGE HOST SPECIFICITY PROTEIN-RELATED"/>
    <property type="match status" value="1"/>
</dbReference>
<keyword evidence="3" id="KW-1185">Reference proteome</keyword>
<evidence type="ECO:0000259" key="1">
    <source>
        <dbReference type="Pfam" id="PF09327"/>
    </source>
</evidence>
<dbReference type="Proteomes" id="UP001142444">
    <property type="component" value="Unassembled WGS sequence"/>
</dbReference>
<gene>
    <name evidence="2" type="ORF">OQ257_07850</name>
</gene>
<evidence type="ECO:0000313" key="3">
    <source>
        <dbReference type="Proteomes" id="UP001142444"/>
    </source>
</evidence>
<feature type="non-terminal residue" evidence="2">
    <location>
        <position position="1"/>
    </location>
</feature>
<dbReference type="Pfam" id="PF09327">
    <property type="entry name" value="Phage_Tail_Tip"/>
    <property type="match status" value="1"/>
</dbReference>
<accession>A0A9X4G357</accession>
<name>A0A9X4G357_ACTEU</name>
<dbReference type="EMBL" id="JAPHVQ010000006">
    <property type="protein sequence ID" value="MDE8035079.1"/>
    <property type="molecule type" value="Genomic_DNA"/>
</dbReference>
<dbReference type="PANTHER" id="PTHR36251:SF2">
    <property type="entry name" value="GIFSY-2 PROPHAGE HOST SPECIFICITY PROTEIN J, PHAGE LAMBDA"/>
    <property type="match status" value="1"/>
</dbReference>
<dbReference type="AlphaFoldDB" id="A0A9X4G357"/>
<feature type="domain" description="Tip attachment protein J central straight fiber" evidence="1">
    <location>
        <begin position="328"/>
        <end position="465"/>
    </location>
</feature>
<proteinExistence type="predicted"/>
<reference evidence="2" key="2">
    <citation type="journal article" date="2023" name="Pathogens">
        <title>Pathological Features and Genomic Characterization of an Actinobacillus equuli subsp. equuli Bearing Unique Virulence-Associated Genes from an Adult Horse with Pleuropneumonia.</title>
        <authorList>
            <person name="Kamali M."/>
            <person name="Carossino M."/>
            <person name="Del Piero F."/>
            <person name="Peak L."/>
            <person name="Mitchell M.S."/>
            <person name="Willette J."/>
            <person name="Baker R."/>
            <person name="Li F."/>
            <person name="Kenez A."/>
            <person name="Balasuriya U.B.R."/>
            <person name="Go Y.Y."/>
        </authorList>
    </citation>
    <scope>NUCLEOTIDE SEQUENCE</scope>
    <source>
        <strain evidence="2">4524</strain>
    </source>
</reference>
<reference evidence="2" key="1">
    <citation type="submission" date="2022-11" db="EMBL/GenBank/DDBJ databases">
        <authorList>
            <person name="Kamali M."/>
            <person name="Peak L."/>
            <person name="Go Y.Y."/>
            <person name="Balasuriya U.B.R."/>
            <person name="Carossino M."/>
        </authorList>
    </citation>
    <scope>NUCLEOTIDE SEQUENCE</scope>
    <source>
        <strain evidence="2">4524</strain>
    </source>
</reference>
<dbReference type="InterPro" id="IPR015406">
    <property type="entry name" value="GpJ_CSF"/>
</dbReference>
<protein>
    <submittedName>
        <fullName evidence="2">DUF1983 domain-containing protein</fullName>
    </submittedName>
</protein>
<organism evidence="2 3">
    <name type="scientific">Actinobacillus equuli subsp. equuli</name>
    <dbReference type="NCBI Taxonomy" id="202947"/>
    <lineage>
        <taxon>Bacteria</taxon>
        <taxon>Pseudomonadati</taxon>
        <taxon>Pseudomonadota</taxon>
        <taxon>Gammaproteobacteria</taxon>
        <taxon>Pasteurellales</taxon>
        <taxon>Pasteurellaceae</taxon>
        <taxon>Actinobacillus</taxon>
    </lineage>
</organism>
<evidence type="ECO:0000313" key="2">
    <source>
        <dbReference type="EMBL" id="MDE8035079.1"/>
    </source>
</evidence>
<dbReference type="InterPro" id="IPR053171">
    <property type="entry name" value="Viral_Tip_Attach_Protein"/>
</dbReference>
<sequence length="613" mass="63490">TPAPEDADSAISAVSADLTSYKQTQATKEQATAQQINGLTTRLANNESGISRVEKAVSDNQSSTATQLNQLSANLTKAQTDLNAKITQEQTARADADKANADRITSVTSRVASAESSISNIQSTKASKTEVASLAQQSLQSVWQADAKAELDKIKVGGRNLLKNSNARYESNNYSTRYELSTAPQVGDEIVVTLWGSLGETRSGIGVYNSHGFIELAKLVKVKDGVYQGRGTWKKPMRNNSEVTPNDTHLNVYFYPNGDKSTNVIDRIKLELGTLGTDWTPAPEDADSAINAVSSKVDSVQQTLTTANQALGSRIDTVTASVNDAKSQVSQVSKTVSDVSGKLSATHTLKTQVIGGGKTAFAGIALGATADNKTKESSVIIMADKFGVVKNASDGNVVSMLSVVNNKVAINGDLIADGAILGKHIRASQTLTSPNINGGSLNIGNGNFIVDSSGNVTAKKGTFSGNLSGATGTFKGDISAASGTFSGKIYAKNLIDDTAQAFTLQHGKSLTIPAFGKKRILIVPACFCELRVNSASGSAAATIQASASVTITSSAGGSISGSGSERGSGASGTVFLSGFFVVNANTATTINYTSSVSGSGRVSCPNIPIIAIC</sequence>
<comment type="caution">
    <text evidence="2">The sequence shown here is derived from an EMBL/GenBank/DDBJ whole genome shotgun (WGS) entry which is preliminary data.</text>
</comment>